<feature type="transmembrane region" description="Helical" evidence="7">
    <location>
        <begin position="278"/>
        <end position="297"/>
    </location>
</feature>
<name>A0A1M5WBA0_9BRAD</name>
<feature type="transmembrane region" description="Helical" evidence="7">
    <location>
        <begin position="402"/>
        <end position="422"/>
    </location>
</feature>
<evidence type="ECO:0000256" key="7">
    <source>
        <dbReference type="SAM" id="Phobius"/>
    </source>
</evidence>
<dbReference type="GO" id="GO:0005886">
    <property type="term" value="C:plasma membrane"/>
    <property type="evidence" value="ECO:0007669"/>
    <property type="project" value="UniProtKB-SubCell"/>
</dbReference>
<organism evidence="9 10">
    <name type="scientific">Bradyrhizobium erythrophlei</name>
    <dbReference type="NCBI Taxonomy" id="1437360"/>
    <lineage>
        <taxon>Bacteria</taxon>
        <taxon>Pseudomonadati</taxon>
        <taxon>Pseudomonadota</taxon>
        <taxon>Alphaproteobacteria</taxon>
        <taxon>Hyphomicrobiales</taxon>
        <taxon>Nitrobacteraceae</taxon>
        <taxon>Bradyrhizobium</taxon>
    </lineage>
</organism>
<feature type="transmembrane region" description="Helical" evidence="7">
    <location>
        <begin position="189"/>
        <end position="210"/>
    </location>
</feature>
<feature type="domain" description="Major facilitator superfamily (MFS) profile" evidence="8">
    <location>
        <begin position="17"/>
        <end position="428"/>
    </location>
</feature>
<feature type="transmembrane region" description="Helical" evidence="7">
    <location>
        <begin position="155"/>
        <end position="177"/>
    </location>
</feature>
<comment type="subcellular location">
    <subcellularLocation>
        <location evidence="1">Cell membrane</location>
        <topology evidence="1">Multi-pass membrane protein</topology>
    </subcellularLocation>
</comment>
<dbReference type="EMBL" id="LT670817">
    <property type="protein sequence ID" value="SHH84493.1"/>
    <property type="molecule type" value="Genomic_DNA"/>
</dbReference>
<keyword evidence="6 7" id="KW-0472">Membrane</keyword>
<dbReference type="PANTHER" id="PTHR43045">
    <property type="entry name" value="SHIKIMATE TRANSPORTER"/>
    <property type="match status" value="1"/>
</dbReference>
<protein>
    <submittedName>
        <fullName evidence="9">Metabolite-proton symporter</fullName>
    </submittedName>
</protein>
<evidence type="ECO:0000256" key="2">
    <source>
        <dbReference type="ARBA" id="ARBA00022448"/>
    </source>
</evidence>
<keyword evidence="4 7" id="KW-0812">Transmembrane</keyword>
<reference evidence="9 10" key="1">
    <citation type="submission" date="2016-11" db="EMBL/GenBank/DDBJ databases">
        <authorList>
            <person name="Jaros S."/>
            <person name="Januszkiewicz K."/>
            <person name="Wedrychowicz H."/>
        </authorList>
    </citation>
    <scope>NUCLEOTIDE SEQUENCE [LARGE SCALE GENOMIC DNA]</scope>
    <source>
        <strain evidence="9 10">GAS138</strain>
    </source>
</reference>
<evidence type="ECO:0000256" key="5">
    <source>
        <dbReference type="ARBA" id="ARBA00022989"/>
    </source>
</evidence>
<evidence type="ECO:0000313" key="10">
    <source>
        <dbReference type="Proteomes" id="UP000189796"/>
    </source>
</evidence>
<evidence type="ECO:0000259" key="8">
    <source>
        <dbReference type="PROSITE" id="PS50850"/>
    </source>
</evidence>
<evidence type="ECO:0000256" key="4">
    <source>
        <dbReference type="ARBA" id="ARBA00022692"/>
    </source>
</evidence>
<evidence type="ECO:0000256" key="1">
    <source>
        <dbReference type="ARBA" id="ARBA00004651"/>
    </source>
</evidence>
<dbReference type="CDD" id="cd17369">
    <property type="entry name" value="MFS_ShiA_like"/>
    <property type="match status" value="1"/>
</dbReference>
<dbReference type="AlphaFoldDB" id="A0A1M5WBA0"/>
<dbReference type="InterPro" id="IPR036259">
    <property type="entry name" value="MFS_trans_sf"/>
</dbReference>
<feature type="transmembrane region" description="Helical" evidence="7">
    <location>
        <begin position="334"/>
        <end position="353"/>
    </location>
</feature>
<keyword evidence="3" id="KW-1003">Cell membrane</keyword>
<dbReference type="Proteomes" id="UP000189796">
    <property type="component" value="Chromosome I"/>
</dbReference>
<evidence type="ECO:0000256" key="6">
    <source>
        <dbReference type="ARBA" id="ARBA00023136"/>
    </source>
</evidence>
<dbReference type="SUPFAM" id="SSF103473">
    <property type="entry name" value="MFS general substrate transporter"/>
    <property type="match status" value="1"/>
</dbReference>
<feature type="transmembrane region" description="Helical" evidence="7">
    <location>
        <begin position="251"/>
        <end position="272"/>
    </location>
</feature>
<dbReference type="Gene3D" id="1.20.1250.20">
    <property type="entry name" value="MFS general substrate transporter like domains"/>
    <property type="match status" value="2"/>
</dbReference>
<dbReference type="InterPro" id="IPR020846">
    <property type="entry name" value="MFS_dom"/>
</dbReference>
<feature type="transmembrane region" description="Helical" evidence="7">
    <location>
        <begin position="12"/>
        <end position="38"/>
    </location>
</feature>
<feature type="transmembrane region" description="Helical" evidence="7">
    <location>
        <begin position="309"/>
        <end position="328"/>
    </location>
</feature>
<dbReference type="PROSITE" id="PS50850">
    <property type="entry name" value="MFS"/>
    <property type="match status" value="1"/>
</dbReference>
<feature type="transmembrane region" description="Helical" evidence="7">
    <location>
        <begin position="114"/>
        <end position="134"/>
    </location>
</feature>
<dbReference type="PANTHER" id="PTHR43045:SF1">
    <property type="entry name" value="SHIKIMATE TRANSPORTER"/>
    <property type="match status" value="1"/>
</dbReference>
<feature type="transmembrane region" description="Helical" evidence="7">
    <location>
        <begin position="58"/>
        <end position="78"/>
    </location>
</feature>
<proteinExistence type="predicted"/>
<evidence type="ECO:0000313" key="9">
    <source>
        <dbReference type="EMBL" id="SHH84493.1"/>
    </source>
</evidence>
<dbReference type="FunFam" id="1.20.1250.20:FF:000001">
    <property type="entry name" value="Dicarboxylate MFS transporter"/>
    <property type="match status" value="1"/>
</dbReference>
<dbReference type="GO" id="GO:0022857">
    <property type="term" value="F:transmembrane transporter activity"/>
    <property type="evidence" value="ECO:0007669"/>
    <property type="project" value="InterPro"/>
</dbReference>
<feature type="transmembrane region" description="Helical" evidence="7">
    <location>
        <begin position="90"/>
        <end position="108"/>
    </location>
</feature>
<accession>A0A1M5WBA0</accession>
<sequence length="441" mass="47742">MKADMETRSAAISPGSVAFASAIGTTIEWYDFFLYGVVTPLVLNKLFFPNFDPVAGTLLAYTTFFVGFISRPIGGIIFGHYGDRIGRKTVLILTLVIMGMATFLIGLLPTYASVGIWAPILLLLLRVFQGIGIGGEWGGAVLMAVEHSPAGRRGFYGSWPQIGVPAGLLLSAGAVYVLSYLPDADFLAWGWRVAFLISAVLVAVGLYIRLKVMETPAFNRIQQENQIAAVPVVDLFKTHGKNTLLGLGARYIEGVTFNTFGVFIVGYLTGALHLSRQTALAGVMISSAIMIVLLPIYGNLSDRYGRRRLYALGALGIGVLSFPAFWLMQTQSPILVWIAIAIPFAFVYPAVYGPQAALFSELFDTRVRYTGTSFVYQFSGIFASGLTPIIATALLPLGDNKPWLICLYVLVVSVISALSVYAMKESNNRDMAVDNRAGKPA</sequence>
<keyword evidence="2" id="KW-0813">Transport</keyword>
<evidence type="ECO:0000256" key="3">
    <source>
        <dbReference type="ARBA" id="ARBA00022475"/>
    </source>
</evidence>
<dbReference type="InterPro" id="IPR011701">
    <property type="entry name" value="MFS"/>
</dbReference>
<keyword evidence="5 7" id="KW-1133">Transmembrane helix</keyword>
<dbReference type="Pfam" id="PF07690">
    <property type="entry name" value="MFS_1"/>
    <property type="match status" value="1"/>
</dbReference>
<feature type="transmembrane region" description="Helical" evidence="7">
    <location>
        <begin position="374"/>
        <end position="396"/>
    </location>
</feature>
<gene>
    <name evidence="9" type="ORF">SAMN05443248_6449</name>
</gene>